<reference evidence="2 3" key="1">
    <citation type="submission" date="2018-08" db="EMBL/GenBank/DDBJ databases">
        <title>Comparative analysis of Burkholderia isolates from Puerto Rico.</title>
        <authorList>
            <person name="Hall C."/>
            <person name="Sahl J."/>
            <person name="Wagner D."/>
        </authorList>
    </citation>
    <scope>NUCLEOTIDE SEQUENCE [LARGE SCALE GENOMIC DNA]</scope>
    <source>
        <strain evidence="2 3">Bp9001</strain>
    </source>
</reference>
<dbReference type="GO" id="GO:0016787">
    <property type="term" value="F:hydrolase activity"/>
    <property type="evidence" value="ECO:0007669"/>
    <property type="project" value="InterPro"/>
</dbReference>
<dbReference type="EMBL" id="QTQX01000013">
    <property type="protein sequence ID" value="RQT26100.1"/>
    <property type="molecule type" value="Genomic_DNA"/>
</dbReference>
<dbReference type="InterPro" id="IPR050535">
    <property type="entry name" value="DNA_Repair-Maintenance_Comp"/>
</dbReference>
<dbReference type="SUPFAM" id="SSF56300">
    <property type="entry name" value="Metallo-dependent phosphatases"/>
    <property type="match status" value="1"/>
</dbReference>
<dbReference type="PANTHER" id="PTHR30337">
    <property type="entry name" value="COMPONENT OF ATP-DEPENDENT DSDNA EXONUCLEASE"/>
    <property type="match status" value="1"/>
</dbReference>
<dbReference type="RefSeq" id="WP_124618565.1">
    <property type="nucleotide sequence ID" value="NZ_QTQX01000013.1"/>
</dbReference>
<evidence type="ECO:0000313" key="3">
    <source>
        <dbReference type="Proteomes" id="UP000269271"/>
    </source>
</evidence>
<dbReference type="AlphaFoldDB" id="A0A3N8QSA6"/>
<evidence type="ECO:0000313" key="2">
    <source>
        <dbReference type="EMBL" id="RQT26100.1"/>
    </source>
</evidence>
<dbReference type="Gene3D" id="3.60.21.10">
    <property type="match status" value="1"/>
</dbReference>
<dbReference type="InterPro" id="IPR004843">
    <property type="entry name" value="Calcineurin-like_PHP"/>
</dbReference>
<evidence type="ECO:0000259" key="1">
    <source>
        <dbReference type="Pfam" id="PF00149"/>
    </source>
</evidence>
<feature type="domain" description="Calcineurin-like phosphoesterase" evidence="1">
    <location>
        <begin position="12"/>
        <end position="214"/>
    </location>
</feature>
<gene>
    <name evidence="2" type="ORF">DF037_20640</name>
</gene>
<sequence>MGTINEVKMKPYGVVSDTHNHNWNAFSHVGEDLVNNRLKMILDDTERCAREVAAAGGDTVYHGGDLFHVRGSIEPSVLNPTRDRYEHIYRTYGVKFKLLPGNHDLEHRHSNKVGNAVEAMRCGWIDVEDDWFEYAENRVVMVPWIERTEDLKAKLVEIRDEIVTSGRGRFATDYDLIIHAPIDGVIAGLPDHGLTGEWLADLGFKRVFSGHYHNHKEIVPGKVWSIGALTHQTWGDVGSKAGFLVVTENEVKWHSTNAPEFVDIEAGMDPLEVQLRCDGNYVRVKVVDAKPSEVSAIRDALMKAGALGVQVNVVKSASTTRATASTVKAGASVEVSVTSYIKGGSFEHADLVAQEAIKTLAEAV</sequence>
<dbReference type="InterPro" id="IPR029052">
    <property type="entry name" value="Metallo-depent_PP-like"/>
</dbReference>
<accession>A0A3N8QSA6</accession>
<comment type="caution">
    <text evidence="2">The sequence shown here is derived from an EMBL/GenBank/DDBJ whole genome shotgun (WGS) entry which is preliminary data.</text>
</comment>
<protein>
    <submittedName>
        <fullName evidence="2">Serine/threonine protein phosphatase</fullName>
    </submittedName>
</protein>
<dbReference type="Pfam" id="PF00149">
    <property type="entry name" value="Metallophos"/>
    <property type="match status" value="1"/>
</dbReference>
<dbReference type="PANTHER" id="PTHR30337:SF0">
    <property type="entry name" value="NUCLEASE SBCCD SUBUNIT D"/>
    <property type="match status" value="1"/>
</dbReference>
<organism evidence="2 3">
    <name type="scientific">Burkholderia contaminans</name>
    <dbReference type="NCBI Taxonomy" id="488447"/>
    <lineage>
        <taxon>Bacteria</taxon>
        <taxon>Pseudomonadati</taxon>
        <taxon>Pseudomonadota</taxon>
        <taxon>Betaproteobacteria</taxon>
        <taxon>Burkholderiales</taxon>
        <taxon>Burkholderiaceae</taxon>
        <taxon>Burkholderia</taxon>
        <taxon>Burkholderia cepacia complex</taxon>
    </lineage>
</organism>
<dbReference type="Proteomes" id="UP000269271">
    <property type="component" value="Unassembled WGS sequence"/>
</dbReference>
<proteinExistence type="predicted"/>
<name>A0A3N8QSA6_9BURK</name>